<feature type="domain" description="Thioesterase" evidence="2">
    <location>
        <begin position="144"/>
        <end position="222"/>
    </location>
</feature>
<dbReference type="EMBL" id="KV460259">
    <property type="protein sequence ID" value="OBT93034.2"/>
    <property type="molecule type" value="Genomic_DNA"/>
</dbReference>
<evidence type="ECO:0000256" key="1">
    <source>
        <dbReference type="SAM" id="MobiDB-lite"/>
    </source>
</evidence>
<evidence type="ECO:0000313" key="4">
    <source>
        <dbReference type="Proteomes" id="UP000091956"/>
    </source>
</evidence>
<dbReference type="PANTHER" id="PTHR47260">
    <property type="entry name" value="UPF0644 PROTEIN PB2B4.06"/>
    <property type="match status" value="1"/>
</dbReference>
<name>A0A1B8GB25_9PEZI</name>
<accession>A0A1B8GB25</accession>
<dbReference type="PANTHER" id="PTHR47260:SF3">
    <property type="entry name" value="THIOESTERASE FAMILY PROTEIN (AFU_ORTHOLOGUE AFUA_7G03960)"/>
    <property type="match status" value="1"/>
</dbReference>
<proteinExistence type="predicted"/>
<dbReference type="RefSeq" id="XP_018126767.2">
    <property type="nucleotide sequence ID" value="XM_018278000.2"/>
</dbReference>
<feature type="region of interest" description="Disordered" evidence="1">
    <location>
        <begin position="1"/>
        <end position="35"/>
    </location>
</feature>
<reference evidence="4" key="2">
    <citation type="journal article" date="2018" name="Nat. Commun.">
        <title>Extreme sensitivity to ultraviolet light in the fungal pathogen causing white-nose syndrome of bats.</title>
        <authorList>
            <person name="Palmer J.M."/>
            <person name="Drees K.P."/>
            <person name="Foster J.T."/>
            <person name="Lindner D.L."/>
        </authorList>
    </citation>
    <scope>NUCLEOTIDE SEQUENCE [LARGE SCALE GENOMIC DNA]</scope>
    <source>
        <strain evidence="4">UAMH 10579</strain>
    </source>
</reference>
<evidence type="ECO:0000313" key="3">
    <source>
        <dbReference type="EMBL" id="OBT93034.2"/>
    </source>
</evidence>
<gene>
    <name evidence="3" type="ORF">VE01_08579</name>
</gene>
<keyword evidence="4" id="KW-1185">Reference proteome</keyword>
<dbReference type="CDD" id="cd03443">
    <property type="entry name" value="PaaI_thioesterase"/>
    <property type="match status" value="1"/>
</dbReference>
<reference evidence="3 4" key="1">
    <citation type="submission" date="2016-03" db="EMBL/GenBank/DDBJ databases">
        <title>Comparative genomics of Pseudogymnoascus destructans, the fungus causing white-nose syndrome of bats.</title>
        <authorList>
            <person name="Palmer J.M."/>
            <person name="Drees K.P."/>
            <person name="Foster J.T."/>
            <person name="Lindner D.L."/>
        </authorList>
    </citation>
    <scope>NUCLEOTIDE SEQUENCE [LARGE SCALE GENOMIC DNA]</scope>
    <source>
        <strain evidence="3 4">UAMH 10579</strain>
    </source>
</reference>
<dbReference type="GeneID" id="28841965"/>
<dbReference type="InterPro" id="IPR029069">
    <property type="entry name" value="HotDog_dom_sf"/>
</dbReference>
<evidence type="ECO:0000259" key="2">
    <source>
        <dbReference type="Pfam" id="PF03061"/>
    </source>
</evidence>
<dbReference type="InterPro" id="IPR006683">
    <property type="entry name" value="Thioestr_dom"/>
</dbReference>
<dbReference type="AlphaFoldDB" id="A0A1B8GB25"/>
<dbReference type="InterPro" id="IPR052061">
    <property type="entry name" value="PTE-AB_protein"/>
</dbReference>
<sequence>MSEQASPIPPSPLQSQSQLSTTTTTTMPSPAPSSADLTHFLTHPWCAALLSAPNTTLLPTPSRVPKKSTEDSFFAVTLRTGDTIPFMLSFSSPRPVAAASSQASDGVAAASSAPAPAAPAPGTSTEQVSTLFALEAGLNGYPLTAHGGLISALFDEAMGVSMMRLRCSSSSPKCPTGGGMDIVTASLKVDFLKRLETPGTVVVRVWVSERRGRKWVLEGEMVVWKGGDGGEGGKEVVVGRARGVWVEVRASL</sequence>
<dbReference type="Gene3D" id="3.10.129.10">
    <property type="entry name" value="Hotdog Thioesterase"/>
    <property type="match status" value="1"/>
</dbReference>
<dbReference type="Proteomes" id="UP000091956">
    <property type="component" value="Unassembled WGS sequence"/>
</dbReference>
<protein>
    <recommendedName>
        <fullName evidence="2">Thioesterase domain-containing protein</fullName>
    </recommendedName>
</protein>
<feature type="compositionally biased region" description="Low complexity" evidence="1">
    <location>
        <begin position="13"/>
        <end position="34"/>
    </location>
</feature>
<dbReference type="Pfam" id="PF03061">
    <property type="entry name" value="4HBT"/>
    <property type="match status" value="1"/>
</dbReference>
<dbReference type="SUPFAM" id="SSF54637">
    <property type="entry name" value="Thioesterase/thiol ester dehydrase-isomerase"/>
    <property type="match status" value="1"/>
</dbReference>
<organism evidence="3 4">
    <name type="scientific">Pseudogymnoascus verrucosus</name>
    <dbReference type="NCBI Taxonomy" id="342668"/>
    <lineage>
        <taxon>Eukaryota</taxon>
        <taxon>Fungi</taxon>
        <taxon>Dikarya</taxon>
        <taxon>Ascomycota</taxon>
        <taxon>Pezizomycotina</taxon>
        <taxon>Leotiomycetes</taxon>
        <taxon>Thelebolales</taxon>
        <taxon>Thelebolaceae</taxon>
        <taxon>Pseudogymnoascus</taxon>
    </lineage>
</organism>